<name>A0A7D9HEQ4_PARCT</name>
<dbReference type="PANTHER" id="PTHR33198:SF20">
    <property type="entry name" value="RETROTRANSPOSON GAG DOMAIN-CONTAINING PROTEIN"/>
    <property type="match status" value="1"/>
</dbReference>
<feature type="compositionally biased region" description="Basic residues" evidence="1">
    <location>
        <begin position="199"/>
        <end position="209"/>
    </location>
</feature>
<reference evidence="2" key="1">
    <citation type="submission" date="2020-04" db="EMBL/GenBank/DDBJ databases">
        <authorList>
            <person name="Alioto T."/>
            <person name="Alioto T."/>
            <person name="Gomez Garrido J."/>
        </authorList>
    </citation>
    <scope>NUCLEOTIDE SEQUENCE</scope>
    <source>
        <strain evidence="2">A484AB</strain>
    </source>
</reference>
<feature type="compositionally biased region" description="Polar residues" evidence="1">
    <location>
        <begin position="182"/>
        <end position="195"/>
    </location>
</feature>
<proteinExistence type="predicted"/>
<dbReference type="PANTHER" id="PTHR33198">
    <property type="entry name" value="ANK_REP_REGION DOMAIN-CONTAINING PROTEIN-RELATED"/>
    <property type="match status" value="1"/>
</dbReference>
<protein>
    <submittedName>
        <fullName evidence="2">Uncharacterized protein</fullName>
    </submittedName>
</protein>
<feature type="region of interest" description="Disordered" evidence="1">
    <location>
        <begin position="182"/>
        <end position="236"/>
    </location>
</feature>
<evidence type="ECO:0000256" key="1">
    <source>
        <dbReference type="SAM" id="MobiDB-lite"/>
    </source>
</evidence>
<keyword evidence="3" id="KW-1185">Reference proteome</keyword>
<evidence type="ECO:0000313" key="3">
    <source>
        <dbReference type="Proteomes" id="UP001152795"/>
    </source>
</evidence>
<gene>
    <name evidence="2" type="ORF">PACLA_8A048365</name>
</gene>
<dbReference type="EMBL" id="CACRXK020000580">
    <property type="protein sequence ID" value="CAB3983132.1"/>
    <property type="molecule type" value="Genomic_DNA"/>
</dbReference>
<dbReference type="AlphaFoldDB" id="A0A7D9HEQ4"/>
<comment type="caution">
    <text evidence="2">The sequence shown here is derived from an EMBL/GenBank/DDBJ whole genome shotgun (WGS) entry which is preliminary data.</text>
</comment>
<evidence type="ECO:0000313" key="2">
    <source>
        <dbReference type="EMBL" id="CAB3983132.1"/>
    </source>
</evidence>
<dbReference type="Proteomes" id="UP001152795">
    <property type="component" value="Unassembled WGS sequence"/>
</dbReference>
<organism evidence="2 3">
    <name type="scientific">Paramuricea clavata</name>
    <name type="common">Red gorgonian</name>
    <name type="synonym">Violescent sea-whip</name>
    <dbReference type="NCBI Taxonomy" id="317549"/>
    <lineage>
        <taxon>Eukaryota</taxon>
        <taxon>Metazoa</taxon>
        <taxon>Cnidaria</taxon>
        <taxon>Anthozoa</taxon>
        <taxon>Octocorallia</taxon>
        <taxon>Malacalcyonacea</taxon>
        <taxon>Plexauridae</taxon>
        <taxon>Paramuricea</taxon>
    </lineage>
</organism>
<sequence length="307" mass="35639">MSAVNNIPRSGLPPFAPFGPHSDRASLAVQWKKWYGRFENMLISLREFDPVVRRGLLLTYVGEARNYIFDTLPDTGTNYDSALRSLTEYFDPVRSQDMAIYEFRQIKQEINETINNLYRRLNEKADICEFTEVDSENRTQIIYTTSDSRLRRKALREQLDSKALVAYCSMLEKTDMNAKLLEQNQESSQSTNHLSDQPRHRKPAQRRFQARQNKDADQARNQGEHNQSSRKCRNCGGPLAHKEGKLSCPARGKMSCMWEIRTFCKTLFVKSTTKSPRSETKSQETPQDYLDDTDKEFAYVITNQLKH</sequence>
<accession>A0A7D9HEQ4</accession>